<evidence type="ECO:0000256" key="3">
    <source>
        <dbReference type="ARBA" id="ARBA00022989"/>
    </source>
</evidence>
<evidence type="ECO:0000256" key="2">
    <source>
        <dbReference type="ARBA" id="ARBA00022692"/>
    </source>
</evidence>
<name>A0A6G1S390_9ACAR</name>
<dbReference type="AlphaFoldDB" id="A0A6G1S390"/>
<dbReference type="Pfam" id="PF00335">
    <property type="entry name" value="Tetraspanin"/>
    <property type="match status" value="1"/>
</dbReference>
<dbReference type="InterPro" id="IPR018499">
    <property type="entry name" value="Tetraspanin/Peripherin"/>
</dbReference>
<dbReference type="PANTHER" id="PTHR19282">
    <property type="entry name" value="TETRASPANIN"/>
    <property type="match status" value="1"/>
</dbReference>
<dbReference type="EMBL" id="GGYP01000058">
    <property type="protein sequence ID" value="MDE44829.1"/>
    <property type="molecule type" value="Transcribed_RNA"/>
</dbReference>
<proteinExistence type="predicted"/>
<evidence type="ECO:0000256" key="4">
    <source>
        <dbReference type="ARBA" id="ARBA00023136"/>
    </source>
</evidence>
<evidence type="ECO:0000256" key="5">
    <source>
        <dbReference type="SAM" id="Phobius"/>
    </source>
</evidence>
<dbReference type="GO" id="GO:0016020">
    <property type="term" value="C:membrane"/>
    <property type="evidence" value="ECO:0007669"/>
    <property type="project" value="UniProtKB-SubCell"/>
</dbReference>
<keyword evidence="2 5" id="KW-0812">Transmembrane</keyword>
<feature type="transmembrane region" description="Helical" evidence="5">
    <location>
        <begin position="93"/>
        <end position="115"/>
    </location>
</feature>
<accession>A0A6G1S390</accession>
<comment type="subcellular location">
    <subcellularLocation>
        <location evidence="1">Membrane</location>
        <topology evidence="1">Multi-pass membrane protein</topology>
    </subcellularLocation>
</comment>
<dbReference type="Gene3D" id="1.10.1450.10">
    <property type="entry name" value="Tetraspanin"/>
    <property type="match status" value="1"/>
</dbReference>
<sequence>MDKNGLLSLWNRYAECRVFASRVIILIGCIIFGALTFFLTMCISVGRADEEHNSSFFGTPFLQLFVNAAVGLMLATTIIGINSINSLDSKKLGMFATLLLSMALLVAISCGSKYLHRKSELDIISESWSREAIKYVWYKPERNNEATEAWDKRQQSDRCCGLNDATDWNKWRPLELDSTLLPKSCCGKIPDGGQCHFDNAYEQGCLATKERKYQSLGHFIFAIVVFVLLAILALSIGEPSDTPVSRVTSDQVSLSQVNNGAHLVRQNLNENVIPSIGAQEMASAPPPSYAVW</sequence>
<evidence type="ECO:0000256" key="1">
    <source>
        <dbReference type="ARBA" id="ARBA00004141"/>
    </source>
</evidence>
<evidence type="ECO:0000313" key="6">
    <source>
        <dbReference type="EMBL" id="MDE44829.1"/>
    </source>
</evidence>
<dbReference type="CDD" id="cd03127">
    <property type="entry name" value="tetraspanin_LEL"/>
    <property type="match status" value="1"/>
</dbReference>
<keyword evidence="3 5" id="KW-1133">Transmembrane helix</keyword>
<feature type="transmembrane region" description="Helical" evidence="5">
    <location>
        <begin position="20"/>
        <end position="40"/>
    </location>
</feature>
<feature type="transmembrane region" description="Helical" evidence="5">
    <location>
        <begin position="216"/>
        <end position="236"/>
    </location>
</feature>
<reference evidence="6" key="1">
    <citation type="submission" date="2018-10" db="EMBL/GenBank/DDBJ databases">
        <title>Transcriptome assembly of Aceria tosichella (Wheat curl mite) Type 2.</title>
        <authorList>
            <person name="Scully E.D."/>
            <person name="Geib S.M."/>
            <person name="Palmer N.A."/>
            <person name="Gupta A.K."/>
            <person name="Sarath G."/>
            <person name="Tatineni S."/>
        </authorList>
    </citation>
    <scope>NUCLEOTIDE SEQUENCE</scope>
    <source>
        <strain evidence="6">LincolnNE</strain>
    </source>
</reference>
<dbReference type="SUPFAM" id="SSF48652">
    <property type="entry name" value="Tetraspanin"/>
    <property type="match status" value="1"/>
</dbReference>
<dbReference type="InterPro" id="IPR008952">
    <property type="entry name" value="Tetraspanin_EC2_sf"/>
</dbReference>
<keyword evidence="4 5" id="KW-0472">Membrane</keyword>
<organism evidence="6">
    <name type="scientific">Aceria tosichella</name>
    <name type="common">wheat curl mite</name>
    <dbReference type="NCBI Taxonomy" id="561515"/>
    <lineage>
        <taxon>Eukaryota</taxon>
        <taxon>Metazoa</taxon>
        <taxon>Ecdysozoa</taxon>
        <taxon>Arthropoda</taxon>
        <taxon>Chelicerata</taxon>
        <taxon>Arachnida</taxon>
        <taxon>Acari</taxon>
        <taxon>Acariformes</taxon>
        <taxon>Trombidiformes</taxon>
        <taxon>Prostigmata</taxon>
        <taxon>Eupodina</taxon>
        <taxon>Eriophyoidea</taxon>
        <taxon>Eriophyidae</taxon>
        <taxon>Eriophyinae</taxon>
        <taxon>Aceriini</taxon>
        <taxon>Aceria</taxon>
    </lineage>
</organism>
<feature type="transmembrane region" description="Helical" evidence="5">
    <location>
        <begin position="61"/>
        <end position="81"/>
    </location>
</feature>
<gene>
    <name evidence="6" type="primary">Tspan11_3</name>
    <name evidence="6" type="ORF">g.10815</name>
</gene>
<protein>
    <submittedName>
        <fullName evidence="6">Tetraspanin-11</fullName>
    </submittedName>
</protein>